<evidence type="ECO:0000256" key="5">
    <source>
        <dbReference type="ARBA" id="ARBA00023136"/>
    </source>
</evidence>
<keyword evidence="7" id="KW-0325">Glycoprotein</keyword>
<dbReference type="PANTHER" id="PTHR42643:SF24">
    <property type="entry name" value="IONOTROPIC RECEPTOR 60A"/>
    <property type="match status" value="1"/>
</dbReference>
<evidence type="ECO:0000256" key="3">
    <source>
        <dbReference type="ARBA" id="ARBA00022692"/>
    </source>
</evidence>
<comment type="subcellular location">
    <subcellularLocation>
        <location evidence="1">Cell membrane</location>
        <topology evidence="1">Multi-pass membrane protein</topology>
    </subcellularLocation>
</comment>
<dbReference type="Proteomes" id="UP000324222">
    <property type="component" value="Unassembled WGS sequence"/>
</dbReference>
<protein>
    <submittedName>
        <fullName evidence="9">Uncharacterized protein</fullName>
    </submittedName>
</protein>
<dbReference type="GO" id="GO:0005886">
    <property type="term" value="C:plasma membrane"/>
    <property type="evidence" value="ECO:0007669"/>
    <property type="project" value="UniProtKB-SubCell"/>
</dbReference>
<dbReference type="PANTHER" id="PTHR42643">
    <property type="entry name" value="IONOTROPIC RECEPTOR 20A-RELATED"/>
    <property type="match status" value="1"/>
</dbReference>
<evidence type="ECO:0000256" key="1">
    <source>
        <dbReference type="ARBA" id="ARBA00004651"/>
    </source>
</evidence>
<evidence type="ECO:0000313" key="10">
    <source>
        <dbReference type="Proteomes" id="UP000324222"/>
    </source>
</evidence>
<dbReference type="InterPro" id="IPR052192">
    <property type="entry name" value="Insect_Ionotropic_Sensory_Rcpt"/>
</dbReference>
<dbReference type="OrthoDB" id="6349620at2759"/>
<evidence type="ECO:0000313" key="9">
    <source>
        <dbReference type="EMBL" id="MPC79452.1"/>
    </source>
</evidence>
<gene>
    <name evidence="9" type="ORF">E2C01_073980</name>
</gene>
<keyword evidence="3 8" id="KW-0812">Transmembrane</keyword>
<sequence>MVRGRTASPNAILMWYLERRILHHPQESVRCFPPQRTKQPDFDITWFKNKREVRSFGGSAHWDRERKNSDSPHRCYSCNRHRTGCYGFASFTANTTYLSEHRPKLLTAYESNRTRGYSEAGQLQGKPDLLQILLSSWTPKNLLLFSLGVTKAAAILGHEALNQVEHLALITELVNETQVLSSPTLVVYTLLSFLSEVPVLLGEWDTELFVSWRDLFVDRFSSFYGFQFELLWLTERPFTYQMDAEEPVQGISVKMLKSLSPVLNFTYTLTKGTRPWSNLLAVLYNREKHFSINNLYLSLERSLLLDASVPCWHDNYRIFLLNPKLLPKWMSIYNNFTHHVWIAIVMCLVAATLFLYLKVCEKLQLQKIVTMYGQV</sequence>
<proteinExistence type="predicted"/>
<organism evidence="9 10">
    <name type="scientific">Portunus trituberculatus</name>
    <name type="common">Swimming crab</name>
    <name type="synonym">Neptunus trituberculatus</name>
    <dbReference type="NCBI Taxonomy" id="210409"/>
    <lineage>
        <taxon>Eukaryota</taxon>
        <taxon>Metazoa</taxon>
        <taxon>Ecdysozoa</taxon>
        <taxon>Arthropoda</taxon>
        <taxon>Crustacea</taxon>
        <taxon>Multicrustacea</taxon>
        <taxon>Malacostraca</taxon>
        <taxon>Eumalacostraca</taxon>
        <taxon>Eucarida</taxon>
        <taxon>Decapoda</taxon>
        <taxon>Pleocyemata</taxon>
        <taxon>Brachyura</taxon>
        <taxon>Eubrachyura</taxon>
        <taxon>Portunoidea</taxon>
        <taxon>Portunidae</taxon>
        <taxon>Portuninae</taxon>
        <taxon>Portunus</taxon>
    </lineage>
</organism>
<keyword evidence="2" id="KW-1003">Cell membrane</keyword>
<comment type="caution">
    <text evidence="9">The sequence shown here is derived from an EMBL/GenBank/DDBJ whole genome shotgun (WGS) entry which is preliminary data.</text>
</comment>
<keyword evidence="5 8" id="KW-0472">Membrane</keyword>
<reference evidence="9 10" key="1">
    <citation type="submission" date="2019-05" db="EMBL/GenBank/DDBJ databases">
        <title>Another draft genome of Portunus trituberculatus and its Hox gene families provides insights of decapod evolution.</title>
        <authorList>
            <person name="Jeong J.-H."/>
            <person name="Song I."/>
            <person name="Kim S."/>
            <person name="Choi T."/>
            <person name="Kim D."/>
            <person name="Ryu S."/>
            <person name="Kim W."/>
        </authorList>
    </citation>
    <scope>NUCLEOTIDE SEQUENCE [LARGE SCALE GENOMIC DNA]</scope>
    <source>
        <tissue evidence="9">Muscle</tissue>
    </source>
</reference>
<feature type="transmembrane region" description="Helical" evidence="8">
    <location>
        <begin position="340"/>
        <end position="357"/>
    </location>
</feature>
<evidence type="ECO:0000256" key="4">
    <source>
        <dbReference type="ARBA" id="ARBA00022989"/>
    </source>
</evidence>
<keyword evidence="10" id="KW-1185">Reference proteome</keyword>
<accession>A0A5B7I6T5</accession>
<keyword evidence="4 8" id="KW-1133">Transmembrane helix</keyword>
<evidence type="ECO:0000256" key="6">
    <source>
        <dbReference type="ARBA" id="ARBA00023170"/>
    </source>
</evidence>
<dbReference type="AlphaFoldDB" id="A0A5B7I6T5"/>
<dbReference type="Gene3D" id="3.40.190.10">
    <property type="entry name" value="Periplasmic binding protein-like II"/>
    <property type="match status" value="1"/>
</dbReference>
<evidence type="ECO:0000256" key="8">
    <source>
        <dbReference type="SAM" id="Phobius"/>
    </source>
</evidence>
<name>A0A5B7I6T5_PORTR</name>
<evidence type="ECO:0000256" key="7">
    <source>
        <dbReference type="ARBA" id="ARBA00023180"/>
    </source>
</evidence>
<dbReference type="SUPFAM" id="SSF53850">
    <property type="entry name" value="Periplasmic binding protein-like II"/>
    <property type="match status" value="1"/>
</dbReference>
<keyword evidence="6" id="KW-0675">Receptor</keyword>
<evidence type="ECO:0000256" key="2">
    <source>
        <dbReference type="ARBA" id="ARBA00022475"/>
    </source>
</evidence>
<dbReference type="EMBL" id="VSRR010051202">
    <property type="protein sequence ID" value="MPC79452.1"/>
    <property type="molecule type" value="Genomic_DNA"/>
</dbReference>